<protein>
    <recommendedName>
        <fullName evidence="3">DUF2158 domain-containing protein</fullName>
    </recommendedName>
</protein>
<dbReference type="Proteomes" id="UP000235347">
    <property type="component" value="Unassembled WGS sequence"/>
</dbReference>
<dbReference type="InterPro" id="IPR019226">
    <property type="entry name" value="DUF2158"/>
</dbReference>
<evidence type="ECO:0008006" key="3">
    <source>
        <dbReference type="Google" id="ProtNLM"/>
    </source>
</evidence>
<dbReference type="AlphaFoldDB" id="A0A2N7WFZ4"/>
<sequence>MSIAARDEVEHFCVGDVVTLKAGGGSRMTVTALTAGGVLCQWFDEHGEFRQEAFARELLGHEPRSISPGLVHLRGYVGAITGSFAAGASFAQAALKSSL</sequence>
<proteinExistence type="predicted"/>
<gene>
    <name evidence="1" type="ORF">C0Z19_01030</name>
</gene>
<reference evidence="1 2" key="1">
    <citation type="submission" date="2018-01" db="EMBL/GenBank/DDBJ databases">
        <title>Whole genome analyses suggest that Burkholderia sensu lato contains two further novel genera in the rhizoxinica-symbiotica group Mycetohabitans gen. nov., and Trinickia gen. nov.: implications for the evolution of diazotrophy and nodulation in the Burkholderiaceae.</title>
        <authorList>
            <person name="Estrada-de los Santos P."/>
            <person name="Palmer M."/>
            <person name="Chavez-Ramirez B."/>
            <person name="Beukes C."/>
            <person name="Steenkamp E.T."/>
            <person name="Hirsch A.M."/>
            <person name="Manyaka P."/>
            <person name="Maluk M."/>
            <person name="Lafos M."/>
            <person name="Crook M."/>
            <person name="Gross E."/>
            <person name="Simon M.F."/>
            <person name="Bueno dos Reis Junior F."/>
            <person name="Poole P.S."/>
            <person name="Venter S.N."/>
            <person name="James E.K."/>
        </authorList>
    </citation>
    <scope>NUCLEOTIDE SEQUENCE [LARGE SCALE GENOMIC DNA]</scope>
    <source>
        <strain evidence="1 2">GP25-8</strain>
    </source>
</reference>
<comment type="caution">
    <text evidence="1">The sequence shown here is derived from an EMBL/GenBank/DDBJ whole genome shotgun (WGS) entry which is preliminary data.</text>
</comment>
<dbReference type="Pfam" id="PF09926">
    <property type="entry name" value="DUF2158"/>
    <property type="match status" value="1"/>
</dbReference>
<organism evidence="1 2">
    <name type="scientific">Trinickia soli</name>
    <dbReference type="NCBI Taxonomy" id="380675"/>
    <lineage>
        <taxon>Bacteria</taxon>
        <taxon>Pseudomonadati</taxon>
        <taxon>Pseudomonadota</taxon>
        <taxon>Betaproteobacteria</taxon>
        <taxon>Burkholderiales</taxon>
        <taxon>Burkholderiaceae</taxon>
        <taxon>Trinickia</taxon>
    </lineage>
</organism>
<dbReference type="RefSeq" id="WP_102607927.1">
    <property type="nucleotide sequence ID" value="NZ_CADIKD010000006.1"/>
</dbReference>
<keyword evidence="2" id="KW-1185">Reference proteome</keyword>
<evidence type="ECO:0000313" key="2">
    <source>
        <dbReference type="Proteomes" id="UP000235347"/>
    </source>
</evidence>
<accession>A0A2N7WFZ4</accession>
<dbReference type="EMBL" id="PNYB01000001">
    <property type="protein sequence ID" value="PMS28337.1"/>
    <property type="molecule type" value="Genomic_DNA"/>
</dbReference>
<name>A0A2N7WFZ4_9BURK</name>
<evidence type="ECO:0000313" key="1">
    <source>
        <dbReference type="EMBL" id="PMS28337.1"/>
    </source>
</evidence>